<evidence type="ECO:0008006" key="3">
    <source>
        <dbReference type="Google" id="ProtNLM"/>
    </source>
</evidence>
<protein>
    <recommendedName>
        <fullName evidence="3">DUF4352 domain-containing protein</fullName>
    </recommendedName>
</protein>
<evidence type="ECO:0000313" key="1">
    <source>
        <dbReference type="EMBL" id="GAA0941226.1"/>
    </source>
</evidence>
<sequence length="203" mass="22553">MSSARRARPGWFRKNTAALLSLVVTVPLAGWWTTRSDYKSWYDAEPRDAVTVAAGGTEYQGATWYAASVEVDPQPARKNAVPSTLPEGTTRVRVYLRMQVADLKNIEKLSGCQVHLRAPDGRIWDESILEDDFQDRPTGCTGGYDDKPASYRDPRIAPYFLKPVAGKPFEAVAIFIVPESVASSVEPTVTWATKLPEYLAFPR</sequence>
<comment type="caution">
    <text evidence="1">The sequence shown here is derived from an EMBL/GenBank/DDBJ whole genome shotgun (WGS) entry which is preliminary data.</text>
</comment>
<name>A0ABP4AX68_9ACTN</name>
<dbReference type="EMBL" id="BAAAHK010000007">
    <property type="protein sequence ID" value="GAA0941226.1"/>
    <property type="molecule type" value="Genomic_DNA"/>
</dbReference>
<reference evidence="2" key="1">
    <citation type="journal article" date="2019" name="Int. J. Syst. Evol. Microbiol.">
        <title>The Global Catalogue of Microorganisms (GCM) 10K type strain sequencing project: providing services to taxonomists for standard genome sequencing and annotation.</title>
        <authorList>
            <consortium name="The Broad Institute Genomics Platform"/>
            <consortium name="The Broad Institute Genome Sequencing Center for Infectious Disease"/>
            <person name="Wu L."/>
            <person name="Ma J."/>
        </authorList>
    </citation>
    <scope>NUCLEOTIDE SEQUENCE [LARGE SCALE GENOMIC DNA]</scope>
    <source>
        <strain evidence="2">JCM 10977</strain>
    </source>
</reference>
<keyword evidence="2" id="KW-1185">Reference proteome</keyword>
<evidence type="ECO:0000313" key="2">
    <source>
        <dbReference type="Proteomes" id="UP001500542"/>
    </source>
</evidence>
<proteinExistence type="predicted"/>
<accession>A0ABP4AX68</accession>
<dbReference type="Proteomes" id="UP001500542">
    <property type="component" value="Unassembled WGS sequence"/>
</dbReference>
<dbReference type="RefSeq" id="WP_343969898.1">
    <property type="nucleotide sequence ID" value="NZ_BAAAHK010000007.1"/>
</dbReference>
<organism evidence="1 2">
    <name type="scientific">Kribbella koreensis</name>
    <dbReference type="NCBI Taxonomy" id="57909"/>
    <lineage>
        <taxon>Bacteria</taxon>
        <taxon>Bacillati</taxon>
        <taxon>Actinomycetota</taxon>
        <taxon>Actinomycetes</taxon>
        <taxon>Propionibacteriales</taxon>
        <taxon>Kribbellaceae</taxon>
        <taxon>Kribbella</taxon>
    </lineage>
</organism>
<gene>
    <name evidence="1" type="ORF">GCM10009554_32680</name>
</gene>